<reference evidence="1" key="1">
    <citation type="submission" date="2021-04" db="EMBL/GenBank/DDBJ databases">
        <title>Genomic insights into ecological role and evolution of a novel Thermoplasmata order Candidatus Sysuiplasmatales.</title>
        <authorList>
            <person name="Yuan Y."/>
        </authorList>
    </citation>
    <scope>NUCLEOTIDE SEQUENCE</scope>
    <source>
        <strain evidence="1">YP2-bin.285</strain>
    </source>
</reference>
<dbReference type="AlphaFoldDB" id="A0A8J7YQY2"/>
<proteinExistence type="predicted"/>
<dbReference type="Proteomes" id="UP000716004">
    <property type="component" value="Unassembled WGS sequence"/>
</dbReference>
<dbReference type="InterPro" id="IPR023401">
    <property type="entry name" value="ODC_N"/>
</dbReference>
<organism evidence="1 2">
    <name type="scientific">Candidatus Sysuiplasma superficiale</name>
    <dbReference type="NCBI Taxonomy" id="2823368"/>
    <lineage>
        <taxon>Archaea</taxon>
        <taxon>Methanobacteriati</taxon>
        <taxon>Thermoplasmatota</taxon>
        <taxon>Thermoplasmata</taxon>
        <taxon>Candidatus Sysuiplasmatales</taxon>
        <taxon>Candidatus Sysuiplasmataceae</taxon>
        <taxon>Candidatus Sysuiplasma</taxon>
    </lineage>
</organism>
<dbReference type="GO" id="GO:0005737">
    <property type="term" value="C:cytoplasm"/>
    <property type="evidence" value="ECO:0007669"/>
    <property type="project" value="TreeGrafter"/>
</dbReference>
<protein>
    <submittedName>
        <fullName evidence="1">Ornithine cyclodeaminase family protein</fullName>
    </submittedName>
</protein>
<evidence type="ECO:0000313" key="1">
    <source>
        <dbReference type="EMBL" id="MBX8632196.1"/>
    </source>
</evidence>
<name>A0A8J7YQY2_9ARCH</name>
<dbReference type="InterPro" id="IPR003462">
    <property type="entry name" value="ODC_Mu_crystall"/>
</dbReference>
<evidence type="ECO:0000313" key="2">
    <source>
        <dbReference type="Proteomes" id="UP000716004"/>
    </source>
</evidence>
<sequence length="326" mass="35164">MKGEFAVYSDADIFGLTSKEDIMDEVVGEVEEFFRDKRKGQVVSPARFTCEATDGRLVVTAGASEHKRLIGLRAYSTFGEGGADPQVTVIYRMDGSLRGIFVGEEIGRIRTAAINAVAVKHLSRHDSTVLAVVGSGRQARSVVPYIARVRQLERIYVSSLHPSHAKSYSESIGASLAGTGIDISVAESAESAVSKADIVLTATTSSSPVIRSAWVRSGQHISSMGHKFRESHEIEPDLVRDADIVASDSVQQLKSYGPLFFVDERSRERIIDLAELIDGSGRSDEDVSLFLSVGLAGTEVVVAGKIISKLEDCQNGAERNEMNTLG</sequence>
<dbReference type="Gene3D" id="3.30.1780.10">
    <property type="entry name" value="ornithine cyclodeaminase, domain 1"/>
    <property type="match status" value="1"/>
</dbReference>
<dbReference type="PANTHER" id="PTHR13812:SF19">
    <property type="entry name" value="KETIMINE REDUCTASE MU-CRYSTALLIN"/>
    <property type="match status" value="1"/>
</dbReference>
<dbReference type="InterPro" id="IPR036291">
    <property type="entry name" value="NAD(P)-bd_dom_sf"/>
</dbReference>
<dbReference type="PIRSF" id="PIRSF001439">
    <property type="entry name" value="CryM"/>
    <property type="match status" value="1"/>
</dbReference>
<dbReference type="PANTHER" id="PTHR13812">
    <property type="entry name" value="KETIMINE REDUCTASE MU-CRYSTALLIN"/>
    <property type="match status" value="1"/>
</dbReference>
<comment type="caution">
    <text evidence="1">The sequence shown here is derived from an EMBL/GenBank/DDBJ whole genome shotgun (WGS) entry which is preliminary data.</text>
</comment>
<dbReference type="Gene3D" id="3.40.50.720">
    <property type="entry name" value="NAD(P)-binding Rossmann-like Domain"/>
    <property type="match status" value="1"/>
</dbReference>
<accession>A0A8J7YQY2</accession>
<dbReference type="EMBL" id="JAGVSJ010000017">
    <property type="protein sequence ID" value="MBX8632196.1"/>
    <property type="molecule type" value="Genomic_DNA"/>
</dbReference>
<gene>
    <name evidence="1" type="ORF">J9259_06740</name>
</gene>
<dbReference type="Pfam" id="PF02423">
    <property type="entry name" value="OCD_Mu_crystall"/>
    <property type="match status" value="1"/>
</dbReference>
<dbReference type="SUPFAM" id="SSF51735">
    <property type="entry name" value="NAD(P)-binding Rossmann-fold domains"/>
    <property type="match status" value="1"/>
</dbReference>